<evidence type="ECO:0000313" key="2">
    <source>
        <dbReference type="Proteomes" id="UP000008141"/>
    </source>
</evidence>
<protein>
    <submittedName>
        <fullName evidence="1">Expressed protein</fullName>
    </submittedName>
</protein>
<reference evidence="1 2" key="1">
    <citation type="journal article" date="2010" name="Plant Cell">
        <title>The Chlorella variabilis NC64A genome reveals adaptation to photosymbiosis, coevolution with viruses, and cryptic sex.</title>
        <authorList>
            <person name="Blanc G."/>
            <person name="Duncan G."/>
            <person name="Agarkova I."/>
            <person name="Borodovsky M."/>
            <person name="Gurnon J."/>
            <person name="Kuo A."/>
            <person name="Lindquist E."/>
            <person name="Lucas S."/>
            <person name="Pangilinan J."/>
            <person name="Polle J."/>
            <person name="Salamov A."/>
            <person name="Terry A."/>
            <person name="Yamada T."/>
            <person name="Dunigan D.D."/>
            <person name="Grigoriev I.V."/>
            <person name="Claverie J.M."/>
            <person name="Van Etten J.L."/>
        </authorList>
    </citation>
    <scope>NUCLEOTIDE SEQUENCE [LARGE SCALE GENOMIC DNA]</scope>
    <source>
        <strain evidence="1 2">NC64A</strain>
    </source>
</reference>
<keyword evidence="2" id="KW-1185">Reference proteome</keyword>
<accession>E1Z3N7</accession>
<dbReference type="RefSeq" id="XP_005851663.1">
    <property type="nucleotide sequence ID" value="XM_005851601.1"/>
</dbReference>
<organism evidence="2">
    <name type="scientific">Chlorella variabilis</name>
    <name type="common">Green alga</name>
    <dbReference type="NCBI Taxonomy" id="554065"/>
    <lineage>
        <taxon>Eukaryota</taxon>
        <taxon>Viridiplantae</taxon>
        <taxon>Chlorophyta</taxon>
        <taxon>core chlorophytes</taxon>
        <taxon>Trebouxiophyceae</taxon>
        <taxon>Chlorellales</taxon>
        <taxon>Chlorellaceae</taxon>
        <taxon>Chlorella clade</taxon>
        <taxon>Chlorella</taxon>
    </lineage>
</organism>
<gene>
    <name evidence="1" type="ORF">CHLNCDRAFT_132884</name>
</gene>
<dbReference type="OrthoDB" id="513629at2759"/>
<dbReference type="InParanoid" id="E1Z3N7"/>
<dbReference type="KEGG" id="cvr:CHLNCDRAFT_132884"/>
<dbReference type="EMBL" id="GL433835">
    <property type="protein sequence ID" value="EFN59561.1"/>
    <property type="molecule type" value="Genomic_DNA"/>
</dbReference>
<dbReference type="AlphaFoldDB" id="E1Z3N7"/>
<sequence>MTPLQLALSNLTDVGDSDDDLLDNEFQSLDAARCLLAAGPALPILSSLAAAGPAALPLYADFVIARLPLSGQDWALVPAPCPGLCGVLPAALAHSPEQARQLVRHLPPPYVQRLRTAALALHRAQKELGTSLPPPIVGLILAAGCAE</sequence>
<proteinExistence type="predicted"/>
<dbReference type="Proteomes" id="UP000008141">
    <property type="component" value="Unassembled WGS sequence"/>
</dbReference>
<name>E1Z3N7_CHLVA</name>
<dbReference type="GeneID" id="17359176"/>
<evidence type="ECO:0000313" key="1">
    <source>
        <dbReference type="EMBL" id="EFN59561.1"/>
    </source>
</evidence>